<evidence type="ECO:0000259" key="9">
    <source>
        <dbReference type="Pfam" id="PF02737"/>
    </source>
</evidence>
<dbReference type="InterPro" id="IPR029045">
    <property type="entry name" value="ClpP/crotonase-like_dom_sf"/>
</dbReference>
<reference evidence="11" key="1">
    <citation type="submission" date="2010-03" db="EMBL/GenBank/DDBJ databases">
        <title>Complete sequence of Mobiluncus curtisii ATCC 43063.</title>
        <authorList>
            <person name="Muzny D."/>
            <person name="Qin X."/>
            <person name="Deng J."/>
            <person name="Jiang H."/>
            <person name="Liu Y."/>
            <person name="Qu J."/>
            <person name="Song X.-Z."/>
            <person name="Zhang L."/>
            <person name="Thornton R."/>
            <person name="Coyle M."/>
            <person name="Francisco L."/>
            <person name="Jackson L."/>
            <person name="Javaid M."/>
            <person name="Korchina V."/>
            <person name="Kovar C."/>
            <person name="Mata R."/>
            <person name="Mathew T."/>
            <person name="Ngo R."/>
            <person name="Nguyen L."/>
            <person name="Nguyen N."/>
            <person name="Okwuonu G."/>
            <person name="Ongeri F."/>
            <person name="Pham C."/>
            <person name="Simmons D."/>
            <person name="Wilczek-Boney K."/>
            <person name="Hale W."/>
            <person name="Jakkamsetti A."/>
            <person name="Pham P."/>
            <person name="Ruth R."/>
            <person name="San Lucas F."/>
            <person name="Warren J."/>
            <person name="Zhang J."/>
            <person name="Zhao Z."/>
            <person name="Zhou C."/>
            <person name="Zhu D."/>
            <person name="Lee S."/>
            <person name="Bess C."/>
            <person name="Blankenburg K."/>
            <person name="Forbes L."/>
            <person name="Fu Q."/>
            <person name="Gubbala S."/>
            <person name="Hirani K."/>
            <person name="Jayaseelan J.C."/>
            <person name="Lara F."/>
            <person name="Munidasa M."/>
            <person name="Palculict T."/>
            <person name="Patil S."/>
            <person name="Pu L.-L."/>
            <person name="Saada N."/>
            <person name="Tang L."/>
            <person name="Weissenberger G."/>
            <person name="Zhu Y."/>
            <person name="Hemphill L."/>
            <person name="Shang Y."/>
            <person name="Youmans B."/>
            <person name="Ayvaz T."/>
            <person name="Ross M."/>
            <person name="Santibanez J."/>
            <person name="Aqrawi P."/>
            <person name="Gross S."/>
            <person name="Joshi V."/>
            <person name="Fowler G."/>
            <person name="Nazareth L."/>
            <person name="Reid J."/>
            <person name="Worley K."/>
            <person name="Petrosino J."/>
            <person name="Highlander S."/>
            <person name="Gibbs R."/>
            <person name="Gibbs R."/>
        </authorList>
    </citation>
    <scope>NUCLEOTIDE SEQUENCE [LARGE SCALE GENOMIC DNA]</scope>
    <source>
        <strain evidence="11">ATCC 43553</strain>
    </source>
</reference>
<dbReference type="AlphaFoldDB" id="D4XFZ1"/>
<dbReference type="InterPro" id="IPR008927">
    <property type="entry name" value="6-PGluconate_DH-like_C_sf"/>
</dbReference>
<dbReference type="CDD" id="cd06558">
    <property type="entry name" value="crotonase-like"/>
    <property type="match status" value="1"/>
</dbReference>
<evidence type="ECO:0000256" key="4">
    <source>
        <dbReference type="ARBA" id="ARBA00023002"/>
    </source>
</evidence>
<keyword evidence="5" id="KW-0520">NAD</keyword>
<dbReference type="InterPro" id="IPR001753">
    <property type="entry name" value="Enoyl-CoA_hydra/iso"/>
</dbReference>
<keyword evidence="2" id="KW-0276">Fatty acid metabolism</keyword>
<dbReference type="SUPFAM" id="SSF52096">
    <property type="entry name" value="ClpP/crotonase"/>
    <property type="match status" value="1"/>
</dbReference>
<protein>
    <submittedName>
        <fullName evidence="10">3-hydroxyacyl-CoA dehydrogenase, NAD binding domain protein</fullName>
        <ecNumber evidence="10">1.1.1.35</ecNumber>
    </submittedName>
</protein>
<dbReference type="Gene3D" id="3.40.50.720">
    <property type="entry name" value="NAD(P)-binding Rossmann-like Domain"/>
    <property type="match status" value="1"/>
</dbReference>
<dbReference type="UniPathway" id="UPA00659"/>
<dbReference type="Pfam" id="PF00378">
    <property type="entry name" value="ECH_1"/>
    <property type="match status" value="1"/>
</dbReference>
<dbReference type="InterPro" id="IPR006176">
    <property type="entry name" value="3-OHacyl-CoA_DH_NAD-bd"/>
</dbReference>
<dbReference type="EC" id="1.1.1.35" evidence="10"/>
<dbReference type="SUPFAM" id="SSF51735">
    <property type="entry name" value="NAD(P)-binding Rossmann-fold domains"/>
    <property type="match status" value="1"/>
</dbReference>
<evidence type="ECO:0000256" key="5">
    <source>
        <dbReference type="ARBA" id="ARBA00023027"/>
    </source>
</evidence>
<dbReference type="Proteomes" id="UP000004510">
    <property type="component" value="Unassembled WGS sequence"/>
</dbReference>
<dbReference type="InterPro" id="IPR036291">
    <property type="entry name" value="NAD(P)-bd_dom_sf"/>
</dbReference>
<dbReference type="eggNOG" id="COG1024">
    <property type="taxonomic scope" value="Bacteria"/>
</dbReference>
<dbReference type="Gene3D" id="1.10.1040.50">
    <property type="match status" value="1"/>
</dbReference>
<dbReference type="Pfam" id="PF02737">
    <property type="entry name" value="3HCDH_N"/>
    <property type="match status" value="1"/>
</dbReference>
<dbReference type="SUPFAM" id="SSF48179">
    <property type="entry name" value="6-phosphogluconate dehydrogenase C-terminal domain-like"/>
    <property type="match status" value="2"/>
</dbReference>
<organism evidence="10 11">
    <name type="scientific">Achromobacter piechaudii ATCC 43553</name>
    <dbReference type="NCBI Taxonomy" id="742159"/>
    <lineage>
        <taxon>Bacteria</taxon>
        <taxon>Pseudomonadati</taxon>
        <taxon>Pseudomonadota</taxon>
        <taxon>Betaproteobacteria</taxon>
        <taxon>Burkholderiales</taxon>
        <taxon>Alcaligenaceae</taxon>
        <taxon>Achromobacter</taxon>
    </lineage>
</organism>
<evidence type="ECO:0000313" key="11">
    <source>
        <dbReference type="Proteomes" id="UP000004510"/>
    </source>
</evidence>
<evidence type="ECO:0000256" key="7">
    <source>
        <dbReference type="ARBA" id="ARBA00049556"/>
    </source>
</evidence>
<proteinExistence type="predicted"/>
<evidence type="ECO:0000256" key="2">
    <source>
        <dbReference type="ARBA" id="ARBA00022832"/>
    </source>
</evidence>
<evidence type="ECO:0000256" key="1">
    <source>
        <dbReference type="ARBA" id="ARBA00005005"/>
    </source>
</evidence>
<dbReference type="GO" id="GO:0070403">
    <property type="term" value="F:NAD+ binding"/>
    <property type="evidence" value="ECO:0007669"/>
    <property type="project" value="InterPro"/>
</dbReference>
<dbReference type="HOGENOM" id="CLU_010448_0_0_4"/>
<keyword evidence="3" id="KW-0442">Lipid degradation</keyword>
<keyword evidence="4 10" id="KW-0560">Oxidoreductase</keyword>
<comment type="caution">
    <text evidence="10">The sequence shown here is derived from an EMBL/GenBank/DDBJ whole genome shotgun (WGS) entry which is preliminary data.</text>
</comment>
<feature type="domain" description="3-hydroxyacyl-CoA dehydrogenase C-terminal" evidence="8">
    <location>
        <begin position="212"/>
        <end position="311"/>
    </location>
</feature>
<comment type="pathway">
    <text evidence="1">Lipid metabolism; fatty acid beta-oxidation.</text>
</comment>
<feature type="domain" description="3-hydroxyacyl-CoA dehydrogenase NAD binding" evidence="9">
    <location>
        <begin position="26"/>
        <end position="207"/>
    </location>
</feature>
<dbReference type="Pfam" id="PF00725">
    <property type="entry name" value="3HCDH"/>
    <property type="match status" value="1"/>
</dbReference>
<evidence type="ECO:0000313" key="10">
    <source>
        <dbReference type="EMBL" id="EFF74288.1"/>
    </source>
</evidence>
<dbReference type="Gene3D" id="3.90.226.10">
    <property type="entry name" value="2-enoyl-CoA Hydratase, Chain A, domain 1"/>
    <property type="match status" value="1"/>
</dbReference>
<accession>D4XFZ1</accession>
<dbReference type="eggNOG" id="COG1250">
    <property type="taxonomic scope" value="Bacteria"/>
</dbReference>
<comment type="catalytic activity">
    <reaction evidence="7">
        <text>a (3S)-3-hydroxyacyl-CoA + NAD(+) = a 3-oxoacyl-CoA + NADH + H(+)</text>
        <dbReference type="Rhea" id="RHEA:22432"/>
        <dbReference type="ChEBI" id="CHEBI:15378"/>
        <dbReference type="ChEBI" id="CHEBI:57318"/>
        <dbReference type="ChEBI" id="CHEBI:57540"/>
        <dbReference type="ChEBI" id="CHEBI:57945"/>
        <dbReference type="ChEBI" id="CHEBI:90726"/>
        <dbReference type="EC" id="1.1.1.35"/>
    </reaction>
</comment>
<dbReference type="GO" id="GO:0006635">
    <property type="term" value="P:fatty acid beta-oxidation"/>
    <property type="evidence" value="ECO:0007669"/>
    <property type="project" value="UniProtKB-UniPathway"/>
</dbReference>
<dbReference type="PATRIC" id="fig|742159.3.peg.5477"/>
<keyword evidence="6" id="KW-0443">Lipid metabolism</keyword>
<evidence type="ECO:0000259" key="8">
    <source>
        <dbReference type="Pfam" id="PF00725"/>
    </source>
</evidence>
<name>D4XFZ1_9BURK</name>
<dbReference type="InterPro" id="IPR006108">
    <property type="entry name" value="3HC_DH_C"/>
</dbReference>
<evidence type="ECO:0000256" key="3">
    <source>
        <dbReference type="ARBA" id="ARBA00022963"/>
    </source>
</evidence>
<sequence>MRGRAAASRTARFFKENPLSKFVVKHVAVLGAGVMGAQIAAHLANAGVPVTLFDLAAREGDRNGIVNKALAGLKKLEPAPLAGAARLALITPANYDDHLDALRGCDLIIEAIAERMDWKTALYERIAPHVSPDAIIASNTSGLSIDALANALPDSLRERFCGIHFFNPPRYMRLVEVIATSHTQPAVLDQLETWLTSTLGKGVIRALDTPNFVANRIGVFSILAAMHHTARLGLGFDEVDALTGPKIGRPKSATYRTADVVGLDTLAHVVGTMEKNLPDDPWHRYFALPEWLSALIQKGALGQKTGAGVYRKQGRDILVLDLKAQDYRPSAGKLADEVAALLKERDPAKRFAALRASDHPQAQFLWSLFRDIFHYSAVQLEHVADNARDLDLAMRWGFGWSQGPFETWQAAGWQAIAAAVAEDIAAGRAMSDAPLPSWALEPERQGVHAPQGSYSARTGTLHPRSSLPVYRRQLFPERVFGEGPDDRGVTVWENEGVRLWNLPDVDAGIAILSVTSKNHTLGGEVLEGVLQAVARAERDFDGLVIWHEPPFAVGANLQQVVQACADGKFDMLEAMVEKFQRTSQSFKYAHIPTVAAVQGMALGGGCEFLMHASHRVLALESYIGLVEAGVGLIPAGGGSKEFAGRAAALAAKTATPGEVFPYLQPVFQNIAMAQVAKSALEAIDAGFAREHDIVLFHPDELLFVAIGQARAAAEAGYTPPPRLANIPVAGRNGIANFEMVLVNMREGGMISAHDYRVARSAAVALCGGEVETGTKVDEEWLLAVERREFVALLRTPETQARIRHTLETGKPLRN</sequence>
<evidence type="ECO:0000256" key="6">
    <source>
        <dbReference type="ARBA" id="ARBA00023098"/>
    </source>
</evidence>
<dbReference type="PANTHER" id="PTHR48075:SF7">
    <property type="entry name" value="3-HYDROXYACYL-COA DEHYDROGENASE-RELATED"/>
    <property type="match status" value="1"/>
</dbReference>
<dbReference type="PANTHER" id="PTHR48075">
    <property type="entry name" value="3-HYDROXYACYL-COA DEHYDROGENASE FAMILY PROTEIN"/>
    <property type="match status" value="1"/>
</dbReference>
<dbReference type="EMBL" id="ADMS01000101">
    <property type="protein sequence ID" value="EFF74288.1"/>
    <property type="molecule type" value="Genomic_DNA"/>
</dbReference>
<gene>
    <name evidence="10" type="primary">fadB</name>
    <name evidence="10" type="ORF">HMPREF0004_4476</name>
</gene>
<dbReference type="GO" id="GO:0003857">
    <property type="term" value="F:(3S)-3-hydroxyacyl-CoA dehydrogenase (NAD+) activity"/>
    <property type="evidence" value="ECO:0007669"/>
    <property type="project" value="UniProtKB-EC"/>
</dbReference>